<organism evidence="2 3">
    <name type="scientific">Sphaeroforma arctica JP610</name>
    <dbReference type="NCBI Taxonomy" id="667725"/>
    <lineage>
        <taxon>Eukaryota</taxon>
        <taxon>Ichthyosporea</taxon>
        <taxon>Ichthyophonida</taxon>
        <taxon>Sphaeroforma</taxon>
    </lineage>
</organism>
<evidence type="ECO:0000256" key="1">
    <source>
        <dbReference type="SAM" id="MobiDB-lite"/>
    </source>
</evidence>
<reference evidence="2 3" key="1">
    <citation type="submission" date="2011-02" db="EMBL/GenBank/DDBJ databases">
        <title>The Genome Sequence of Sphaeroforma arctica JP610.</title>
        <authorList>
            <consortium name="The Broad Institute Genome Sequencing Platform"/>
            <person name="Russ C."/>
            <person name="Cuomo C."/>
            <person name="Young S.K."/>
            <person name="Zeng Q."/>
            <person name="Gargeya S."/>
            <person name="Alvarado L."/>
            <person name="Berlin A."/>
            <person name="Chapman S.B."/>
            <person name="Chen Z."/>
            <person name="Freedman E."/>
            <person name="Gellesch M."/>
            <person name="Goldberg J."/>
            <person name="Griggs A."/>
            <person name="Gujja S."/>
            <person name="Heilman E."/>
            <person name="Heiman D."/>
            <person name="Howarth C."/>
            <person name="Mehta T."/>
            <person name="Neiman D."/>
            <person name="Pearson M."/>
            <person name="Roberts A."/>
            <person name="Saif S."/>
            <person name="Shea T."/>
            <person name="Shenoy N."/>
            <person name="Sisk P."/>
            <person name="Stolte C."/>
            <person name="Sykes S."/>
            <person name="White J."/>
            <person name="Yandava C."/>
            <person name="Burger G."/>
            <person name="Gray M.W."/>
            <person name="Holland P.W.H."/>
            <person name="King N."/>
            <person name="Lang F.B.F."/>
            <person name="Roger A.J."/>
            <person name="Ruiz-Trillo I."/>
            <person name="Haas B."/>
            <person name="Nusbaum C."/>
            <person name="Birren B."/>
        </authorList>
    </citation>
    <scope>NUCLEOTIDE SEQUENCE [LARGE SCALE GENOMIC DNA]</scope>
    <source>
        <strain evidence="2 3">JP610</strain>
    </source>
</reference>
<evidence type="ECO:0000313" key="2">
    <source>
        <dbReference type="EMBL" id="KNC70682.1"/>
    </source>
</evidence>
<name>A0A0L0F1V1_9EUKA</name>
<proteinExistence type="predicted"/>
<dbReference type="RefSeq" id="XP_014144584.1">
    <property type="nucleotide sequence ID" value="XM_014289109.1"/>
</dbReference>
<dbReference type="EMBL" id="KQ250486">
    <property type="protein sequence ID" value="KNC70682.1"/>
    <property type="molecule type" value="Genomic_DNA"/>
</dbReference>
<evidence type="ECO:0000313" key="3">
    <source>
        <dbReference type="Proteomes" id="UP000054560"/>
    </source>
</evidence>
<feature type="compositionally biased region" description="Acidic residues" evidence="1">
    <location>
        <begin position="1"/>
        <end position="14"/>
    </location>
</feature>
<keyword evidence="3" id="KW-1185">Reference proteome</keyword>
<feature type="non-terminal residue" evidence="2">
    <location>
        <position position="1"/>
    </location>
</feature>
<gene>
    <name evidence="2" type="ORF">SARC_16789</name>
</gene>
<dbReference type="GeneID" id="25917293"/>
<protein>
    <submittedName>
        <fullName evidence="2">Uncharacterized protein</fullName>
    </submittedName>
</protein>
<sequence>VVTESNEVEIDETAAYDPKHGPRVGKRSAKVLVLSKQGPSERYGLVVFRTSNTLFVLCAYSDTLASAVGLRFGDESNAMFASDFPNHFSALNDFNVVHCNSL</sequence>
<dbReference type="Proteomes" id="UP000054560">
    <property type="component" value="Unassembled WGS sequence"/>
</dbReference>
<feature type="region of interest" description="Disordered" evidence="1">
    <location>
        <begin position="1"/>
        <end position="24"/>
    </location>
</feature>
<dbReference type="AlphaFoldDB" id="A0A0L0F1V1"/>
<accession>A0A0L0F1V1</accession>